<evidence type="ECO:0000256" key="4">
    <source>
        <dbReference type="ARBA" id="ARBA00019827"/>
    </source>
</evidence>
<feature type="compositionally biased region" description="Basic and acidic residues" evidence="8">
    <location>
        <begin position="171"/>
        <end position="181"/>
    </location>
</feature>
<evidence type="ECO:0000313" key="9">
    <source>
        <dbReference type="EMBL" id="GMH50597.1"/>
    </source>
</evidence>
<comment type="subcellular location">
    <subcellularLocation>
        <location evidence="1">Nucleus</location>
        <location evidence="1">Nucleolus</location>
    </subcellularLocation>
</comment>
<dbReference type="AlphaFoldDB" id="A0A9W7DQ66"/>
<dbReference type="InterPro" id="IPR050786">
    <property type="entry name" value="EFG1_rRNA-proc"/>
</dbReference>
<keyword evidence="6" id="KW-0175">Coiled coil</keyword>
<organism evidence="9 10">
    <name type="scientific">Triparma retinervis</name>
    <dbReference type="NCBI Taxonomy" id="2557542"/>
    <lineage>
        <taxon>Eukaryota</taxon>
        <taxon>Sar</taxon>
        <taxon>Stramenopiles</taxon>
        <taxon>Ochrophyta</taxon>
        <taxon>Bolidophyceae</taxon>
        <taxon>Parmales</taxon>
        <taxon>Triparmaceae</taxon>
        <taxon>Triparma</taxon>
    </lineage>
</organism>
<dbReference type="PANTHER" id="PTHR33911">
    <property type="entry name" value="RRNA-PROCESSING PROTEIN EFG1"/>
    <property type="match status" value="1"/>
</dbReference>
<dbReference type="OrthoDB" id="47732at2759"/>
<evidence type="ECO:0000313" key="10">
    <source>
        <dbReference type="Proteomes" id="UP001165082"/>
    </source>
</evidence>
<dbReference type="GO" id="GO:0000462">
    <property type="term" value="P:maturation of SSU-rRNA from tricistronic rRNA transcript (SSU-rRNA, 5.8S rRNA, LSU-rRNA)"/>
    <property type="evidence" value="ECO:0007669"/>
    <property type="project" value="TreeGrafter"/>
</dbReference>
<evidence type="ECO:0000256" key="3">
    <source>
        <dbReference type="ARBA" id="ARBA00018689"/>
    </source>
</evidence>
<gene>
    <name evidence="9" type="ORF">TrRE_jg10681</name>
</gene>
<dbReference type="EMBL" id="BRXZ01003241">
    <property type="protein sequence ID" value="GMH50597.1"/>
    <property type="molecule type" value="Genomic_DNA"/>
</dbReference>
<feature type="region of interest" description="Disordered" evidence="8">
    <location>
        <begin position="1"/>
        <end position="42"/>
    </location>
</feature>
<dbReference type="GO" id="GO:0030688">
    <property type="term" value="C:preribosome, small subunit precursor"/>
    <property type="evidence" value="ECO:0007669"/>
    <property type="project" value="TreeGrafter"/>
</dbReference>
<evidence type="ECO:0000256" key="7">
    <source>
        <dbReference type="ARBA" id="ARBA00023242"/>
    </source>
</evidence>
<reference evidence="9" key="1">
    <citation type="submission" date="2022-07" db="EMBL/GenBank/DDBJ databases">
        <title>Genome analysis of Parmales, a sister group of diatoms, reveals the evolutionary specialization of diatoms from phago-mixotrophs to photoautotrophs.</title>
        <authorList>
            <person name="Ban H."/>
            <person name="Sato S."/>
            <person name="Yoshikawa S."/>
            <person name="Kazumasa Y."/>
            <person name="Nakamura Y."/>
            <person name="Ichinomiya M."/>
            <person name="Saitoh K."/>
            <person name="Sato N."/>
            <person name="Blanc-Mathieu R."/>
            <person name="Endo H."/>
            <person name="Kuwata A."/>
            <person name="Ogata H."/>
        </authorList>
    </citation>
    <scope>NUCLEOTIDE SEQUENCE</scope>
</reference>
<dbReference type="PANTHER" id="PTHR33911:SF1">
    <property type="entry name" value="RRNA-PROCESSING PROTEIN EFG1"/>
    <property type="match status" value="1"/>
</dbReference>
<evidence type="ECO:0000256" key="1">
    <source>
        <dbReference type="ARBA" id="ARBA00004604"/>
    </source>
</evidence>
<dbReference type="Proteomes" id="UP001165082">
    <property type="component" value="Unassembled WGS sequence"/>
</dbReference>
<keyword evidence="7" id="KW-0539">Nucleus</keyword>
<dbReference type="GO" id="GO:0005730">
    <property type="term" value="C:nucleolus"/>
    <property type="evidence" value="ECO:0007669"/>
    <property type="project" value="UniProtKB-SubCell"/>
</dbReference>
<feature type="compositionally biased region" description="Basic and acidic residues" evidence="8">
    <location>
        <begin position="151"/>
        <end position="160"/>
    </location>
</feature>
<comment type="similarity">
    <text evidence="2">Belongs to the EFG1 family.</text>
</comment>
<dbReference type="Pfam" id="PF10153">
    <property type="entry name" value="Efg1"/>
    <property type="match status" value="1"/>
</dbReference>
<evidence type="ECO:0000256" key="5">
    <source>
        <dbReference type="ARBA" id="ARBA00022552"/>
    </source>
</evidence>
<feature type="compositionally biased region" description="Acidic residues" evidence="8">
    <location>
        <begin position="222"/>
        <end position="234"/>
    </location>
</feature>
<feature type="region of interest" description="Disordered" evidence="8">
    <location>
        <begin position="151"/>
        <end position="276"/>
    </location>
</feature>
<comment type="caution">
    <text evidence="9">The sequence shown here is derived from an EMBL/GenBank/DDBJ whole genome shotgun (WGS) entry which is preliminary data.</text>
</comment>
<feature type="compositionally biased region" description="Basic residues" evidence="8">
    <location>
        <begin position="267"/>
        <end position="276"/>
    </location>
</feature>
<evidence type="ECO:0000256" key="6">
    <source>
        <dbReference type="ARBA" id="ARBA00023054"/>
    </source>
</evidence>
<dbReference type="InterPro" id="IPR019310">
    <property type="entry name" value="Efg1"/>
</dbReference>
<proteinExistence type="inferred from homology"/>
<protein>
    <recommendedName>
        <fullName evidence="3">rRNA-processing protein EFG1</fullName>
    </recommendedName>
    <alternativeName>
        <fullName evidence="4">rRNA-processing protein efg1</fullName>
    </alternativeName>
</protein>
<feature type="compositionally biased region" description="Basic residues" evidence="8">
    <location>
        <begin position="17"/>
        <end position="26"/>
    </location>
</feature>
<accession>A0A9W7DQ66</accession>
<keyword evidence="5" id="KW-0698">rRNA processing</keyword>
<sequence>MVKVAKLPSKHGLERKFKPHRKKKSSKFTNASPGTKTSSLKNRLRSLNRKLAASSKLGLSQAQRSEISAVIESVEAEILGKSRSLKERGNAVKYHGVKFFEKQKLKRLGRRLSSLGLAAVGEREARSIVDKGNGYIDNYPKSEKYVAIFRGGDDPVPDKLKARHTTLGVRGEVREGLRSDSDSDSDSGSSSSDSDDSSPAAGTTTTTTTTTTAATAEASPPPEEDDFFTTEDADLTASLAKAKESEPHLDLNAKGDKSSGWRTQKQGVHKRKRQRN</sequence>
<feature type="compositionally biased region" description="Low complexity" evidence="8">
    <location>
        <begin position="186"/>
        <end position="218"/>
    </location>
</feature>
<name>A0A9W7DQ66_9STRA</name>
<evidence type="ECO:0000256" key="2">
    <source>
        <dbReference type="ARBA" id="ARBA00006916"/>
    </source>
</evidence>
<feature type="compositionally biased region" description="Basic and acidic residues" evidence="8">
    <location>
        <begin position="241"/>
        <end position="259"/>
    </location>
</feature>
<evidence type="ECO:0000256" key="8">
    <source>
        <dbReference type="SAM" id="MobiDB-lite"/>
    </source>
</evidence>
<keyword evidence="10" id="KW-1185">Reference proteome</keyword>